<dbReference type="Pfam" id="PF00015">
    <property type="entry name" value="MCPsignal"/>
    <property type="match status" value="1"/>
</dbReference>
<name>A0AAN1GQP8_9RHOB</name>
<evidence type="ECO:0000313" key="9">
    <source>
        <dbReference type="Proteomes" id="UP000218606"/>
    </source>
</evidence>
<evidence type="ECO:0000256" key="4">
    <source>
        <dbReference type="SAM" id="MobiDB-lite"/>
    </source>
</evidence>
<evidence type="ECO:0000259" key="7">
    <source>
        <dbReference type="PROSITE" id="PS50885"/>
    </source>
</evidence>
<keyword evidence="5" id="KW-1133">Transmembrane helix</keyword>
<sequence length="743" mass="80836">MITRLLQHMSIRTKILTLVGLPLLIIIGMSAAVLYTLNKRASFDTTLTQDIMLTAGDLVHNLQLERGMSAAFLTGNGTALPQTLKAQRQTAQDLRLHMLEVIENADLSRLHENTRIFVELAHDELEAMDDIRTQVDNRSISAQKMVAFYTKLNLHLLETALAFEVLVHDTELAERAMALTYFQMAKDAYGIQRAIGAVGFTSGWTDQLRSRMAMAVLQSEERIRVFHELSDSKSVHLYDSRAEGDVYQRFAQLRNAILEGTEDSTITPEAWFQIATDAIGIVHSVETEIREGLMHDFQAFDTYNKNAFYQTLTALSVILLLISIGALLIARDIANGVRMVTTALEQISSGDLDVTISGKSRKDEIGSIAQQAETLRGHALEKRAADEHLDQAMAEQKLVSDAIADALNQLSNKVLVYRLEDHFPEDFKSLRMDFNDLAQSLQDAMGTVRSAALSVGDDSQTIAANMDDLSRRTESQAAALERSTQAMNEITTSVGESARNAKDAETIAGTTQDKVNDCEEIVQKTVTAMEEIRTSSDEISQITKVIEDIAFQTNLLALNAGVEAARAGEAGRGFAVVASEVQRLAQRCSDAVSQIDEITARSSSQVNTGSTLVGSAGTAMADVSTQVSAISELIVSIARGLDAQSSQLSEVNHAVGEMEQMTQTNAAMTEETTASATQLFQQARELNTMIGAFQLDGPATSSTAEEMAHDAEMAAQMQATGDGASDVSNEGSFDTPDDESWVA</sequence>
<comment type="similarity">
    <text evidence="2">Belongs to the methyl-accepting chemotaxis (MCP) protein family.</text>
</comment>
<evidence type="ECO:0000256" key="1">
    <source>
        <dbReference type="ARBA" id="ARBA00022500"/>
    </source>
</evidence>
<dbReference type="InterPro" id="IPR051310">
    <property type="entry name" value="MCP_chemotaxis"/>
</dbReference>
<feature type="transmembrane region" description="Helical" evidence="5">
    <location>
        <begin position="307"/>
        <end position="330"/>
    </location>
</feature>
<dbReference type="PROSITE" id="PS50885">
    <property type="entry name" value="HAMP"/>
    <property type="match status" value="2"/>
</dbReference>
<dbReference type="GO" id="GO:0007165">
    <property type="term" value="P:signal transduction"/>
    <property type="evidence" value="ECO:0007669"/>
    <property type="project" value="UniProtKB-KW"/>
</dbReference>
<dbReference type="Pfam" id="PF08376">
    <property type="entry name" value="NIT"/>
    <property type="match status" value="1"/>
</dbReference>
<evidence type="ECO:0000313" key="8">
    <source>
        <dbReference type="EMBL" id="ATG43255.1"/>
    </source>
</evidence>
<dbReference type="Gene3D" id="6.10.340.10">
    <property type="match status" value="1"/>
</dbReference>
<evidence type="ECO:0000256" key="3">
    <source>
        <dbReference type="PROSITE-ProRule" id="PRU00284"/>
    </source>
</evidence>
<dbReference type="PROSITE" id="PS50111">
    <property type="entry name" value="CHEMOTAXIS_TRANSDUC_2"/>
    <property type="match status" value="1"/>
</dbReference>
<dbReference type="Proteomes" id="UP000218606">
    <property type="component" value="Chromosome"/>
</dbReference>
<reference evidence="8 9" key="1">
    <citation type="journal article" date="2017" name="Front. Microbiol.">
        <title>Phaeobacter piscinae sp. nov., a species of the Roseobacter group and potential aquaculture probiont.</title>
        <authorList>
            <person name="Sonnenschein E.C."/>
            <person name="Phippen C.B.W."/>
            <person name="Nielsen K.F."/>
            <person name="Mateiu R.V."/>
            <person name="Melchiorsen J."/>
            <person name="Gram L."/>
            <person name="Overmann J."/>
            <person name="Freese H.M."/>
        </authorList>
    </citation>
    <scope>NUCLEOTIDE SEQUENCE [LARGE SCALE GENOMIC DNA]</scope>
    <source>
        <strain evidence="8 9">P13</strain>
    </source>
</reference>
<dbReference type="PANTHER" id="PTHR43531">
    <property type="entry name" value="PROTEIN ICFG"/>
    <property type="match status" value="1"/>
</dbReference>
<dbReference type="AlphaFoldDB" id="A0AAN1GQP8"/>
<feature type="domain" description="HAMP" evidence="7">
    <location>
        <begin position="401"/>
        <end position="446"/>
    </location>
</feature>
<dbReference type="SMART" id="SM00283">
    <property type="entry name" value="MA"/>
    <property type="match status" value="1"/>
</dbReference>
<protein>
    <submittedName>
        <fullName evidence="8">Methyl-accepting chemotaxis protein</fullName>
    </submittedName>
</protein>
<keyword evidence="3" id="KW-0807">Transducer</keyword>
<dbReference type="PRINTS" id="PR00260">
    <property type="entry name" value="CHEMTRNSDUCR"/>
</dbReference>
<dbReference type="Gene3D" id="1.10.287.950">
    <property type="entry name" value="Methyl-accepting chemotaxis protein"/>
    <property type="match status" value="1"/>
</dbReference>
<dbReference type="InterPro" id="IPR004089">
    <property type="entry name" value="MCPsignal_dom"/>
</dbReference>
<accession>A0AAN1GQP8</accession>
<keyword evidence="1" id="KW-0145">Chemotaxis</keyword>
<dbReference type="InterPro" id="IPR013587">
    <property type="entry name" value="Nitrate/nitrite_sensing"/>
</dbReference>
<evidence type="ECO:0000256" key="2">
    <source>
        <dbReference type="ARBA" id="ARBA00029447"/>
    </source>
</evidence>
<dbReference type="EMBL" id="CP010767">
    <property type="protein sequence ID" value="ATG43255.1"/>
    <property type="molecule type" value="Genomic_DNA"/>
</dbReference>
<feature type="domain" description="HAMP" evidence="7">
    <location>
        <begin position="331"/>
        <end position="384"/>
    </location>
</feature>
<dbReference type="GO" id="GO:0006935">
    <property type="term" value="P:chemotaxis"/>
    <property type="evidence" value="ECO:0007669"/>
    <property type="project" value="UniProtKB-KW"/>
</dbReference>
<evidence type="ECO:0000259" key="6">
    <source>
        <dbReference type="PROSITE" id="PS50111"/>
    </source>
</evidence>
<feature type="region of interest" description="Disordered" evidence="4">
    <location>
        <begin position="715"/>
        <end position="743"/>
    </location>
</feature>
<dbReference type="PANTHER" id="PTHR43531:SF11">
    <property type="entry name" value="METHYL-ACCEPTING CHEMOTAXIS PROTEIN 3"/>
    <property type="match status" value="1"/>
</dbReference>
<keyword evidence="5" id="KW-0812">Transmembrane</keyword>
<evidence type="ECO:0000256" key="5">
    <source>
        <dbReference type="SAM" id="Phobius"/>
    </source>
</evidence>
<dbReference type="InterPro" id="IPR003660">
    <property type="entry name" value="HAMP_dom"/>
</dbReference>
<keyword evidence="5" id="KW-0472">Membrane</keyword>
<dbReference type="RefSeq" id="WP_096871197.1">
    <property type="nucleotide sequence ID" value="NZ_CP010715.1"/>
</dbReference>
<feature type="domain" description="Methyl-accepting transducer" evidence="6">
    <location>
        <begin position="451"/>
        <end position="680"/>
    </location>
</feature>
<dbReference type="GO" id="GO:0004888">
    <property type="term" value="F:transmembrane signaling receptor activity"/>
    <property type="evidence" value="ECO:0007669"/>
    <property type="project" value="InterPro"/>
</dbReference>
<organism evidence="8 9">
    <name type="scientific">Phaeobacter piscinae</name>
    <dbReference type="NCBI Taxonomy" id="1580596"/>
    <lineage>
        <taxon>Bacteria</taxon>
        <taxon>Pseudomonadati</taxon>
        <taxon>Pseudomonadota</taxon>
        <taxon>Alphaproteobacteria</taxon>
        <taxon>Rhodobacterales</taxon>
        <taxon>Roseobacteraceae</taxon>
        <taxon>Phaeobacter</taxon>
    </lineage>
</organism>
<dbReference type="CDD" id="cd11386">
    <property type="entry name" value="MCP_signal"/>
    <property type="match status" value="1"/>
</dbReference>
<dbReference type="CDD" id="cd06225">
    <property type="entry name" value="HAMP"/>
    <property type="match status" value="1"/>
</dbReference>
<dbReference type="GO" id="GO:0016020">
    <property type="term" value="C:membrane"/>
    <property type="evidence" value="ECO:0007669"/>
    <property type="project" value="InterPro"/>
</dbReference>
<dbReference type="Pfam" id="PF00672">
    <property type="entry name" value="HAMP"/>
    <property type="match status" value="1"/>
</dbReference>
<gene>
    <name evidence="8" type="ORF">PhaeoP13_01311</name>
</gene>
<dbReference type="InterPro" id="IPR004090">
    <property type="entry name" value="Chemotax_Me-accpt_rcpt"/>
</dbReference>
<proteinExistence type="inferred from homology"/>
<dbReference type="SUPFAM" id="SSF158472">
    <property type="entry name" value="HAMP domain-like"/>
    <property type="match status" value="1"/>
</dbReference>
<dbReference type="SUPFAM" id="SSF58104">
    <property type="entry name" value="Methyl-accepting chemotaxis protein (MCP) signaling domain"/>
    <property type="match status" value="1"/>
</dbReference>